<evidence type="ECO:0000256" key="1">
    <source>
        <dbReference type="ARBA" id="ARBA00022729"/>
    </source>
</evidence>
<dbReference type="Proteomes" id="UP001596302">
    <property type="component" value="Unassembled WGS sequence"/>
</dbReference>
<feature type="signal peptide" evidence="3">
    <location>
        <begin position="1"/>
        <end position="33"/>
    </location>
</feature>
<evidence type="ECO:0000313" key="6">
    <source>
        <dbReference type="Proteomes" id="UP001596302"/>
    </source>
</evidence>
<dbReference type="EC" id="3.4.24.-" evidence="5"/>
<gene>
    <name evidence="5" type="ORF">ACFQE5_13765</name>
</gene>
<dbReference type="GO" id="GO:0016787">
    <property type="term" value="F:hydrolase activity"/>
    <property type="evidence" value="ECO:0007669"/>
    <property type="project" value="UniProtKB-KW"/>
</dbReference>
<dbReference type="EMBL" id="JBHSQW010000028">
    <property type="protein sequence ID" value="MFC5995280.1"/>
    <property type="molecule type" value="Genomic_DNA"/>
</dbReference>
<dbReference type="InterPro" id="IPR016047">
    <property type="entry name" value="M23ase_b-sheet_dom"/>
</dbReference>
<sequence length="193" mass="19700">MTAVRTLAGGRGWAACVALVTTVALTWSGGAAAAPAQPGPAPPARGAPAPQPAYGWPLDPPPVVRAPFREPAHRYGPGHRGVDLAGQPGQPVLAARAGTVVYAGLLAGRGVVSIRHEDGLRTTYEPVTAAVTAGSVVRRGETIGSLEPGHPGCPDPACLHWGLRRGEADYLDPLLLVRPARLRLLPVPAAGPG</sequence>
<dbReference type="RefSeq" id="WP_379585301.1">
    <property type="nucleotide sequence ID" value="NZ_JBHSQW010000028.1"/>
</dbReference>
<feature type="domain" description="M23ase beta-sheet core" evidence="4">
    <location>
        <begin position="78"/>
        <end position="172"/>
    </location>
</feature>
<keyword evidence="1 3" id="KW-0732">Signal</keyword>
<keyword evidence="6" id="KW-1185">Reference proteome</keyword>
<comment type="caution">
    <text evidence="5">The sequence shown here is derived from an EMBL/GenBank/DDBJ whole genome shotgun (WGS) entry which is preliminary data.</text>
</comment>
<evidence type="ECO:0000259" key="4">
    <source>
        <dbReference type="Pfam" id="PF01551"/>
    </source>
</evidence>
<evidence type="ECO:0000256" key="3">
    <source>
        <dbReference type="SAM" id="SignalP"/>
    </source>
</evidence>
<dbReference type="InterPro" id="IPR050570">
    <property type="entry name" value="Cell_wall_metabolism_enzyme"/>
</dbReference>
<proteinExistence type="predicted"/>
<dbReference type="Pfam" id="PF01551">
    <property type="entry name" value="Peptidase_M23"/>
    <property type="match status" value="1"/>
</dbReference>
<protein>
    <submittedName>
        <fullName evidence="5">M23 family metallopeptidase</fullName>
        <ecNumber evidence="5">3.4.24.-</ecNumber>
    </submittedName>
</protein>
<feature type="compositionally biased region" description="Pro residues" evidence="2">
    <location>
        <begin position="37"/>
        <end position="51"/>
    </location>
</feature>
<reference evidence="6" key="1">
    <citation type="journal article" date="2019" name="Int. J. Syst. Evol. Microbiol.">
        <title>The Global Catalogue of Microorganisms (GCM) 10K type strain sequencing project: providing services to taxonomists for standard genome sequencing and annotation.</title>
        <authorList>
            <consortium name="The Broad Institute Genomics Platform"/>
            <consortium name="The Broad Institute Genome Sequencing Center for Infectious Disease"/>
            <person name="Wu L."/>
            <person name="Ma J."/>
        </authorList>
    </citation>
    <scope>NUCLEOTIDE SEQUENCE [LARGE SCALE GENOMIC DNA]</scope>
    <source>
        <strain evidence="6">CCM 8391</strain>
    </source>
</reference>
<dbReference type="PANTHER" id="PTHR21666:SF289">
    <property type="entry name" value="L-ALA--D-GLU ENDOPEPTIDASE"/>
    <property type="match status" value="1"/>
</dbReference>
<name>A0ABW1J4E0_9PSEU</name>
<keyword evidence="5" id="KW-0378">Hydrolase</keyword>
<dbReference type="PANTHER" id="PTHR21666">
    <property type="entry name" value="PEPTIDASE-RELATED"/>
    <property type="match status" value="1"/>
</dbReference>
<feature type="region of interest" description="Disordered" evidence="2">
    <location>
        <begin position="31"/>
        <end position="53"/>
    </location>
</feature>
<dbReference type="Gene3D" id="2.70.70.10">
    <property type="entry name" value="Glucose Permease (Domain IIA)"/>
    <property type="match status" value="1"/>
</dbReference>
<dbReference type="SUPFAM" id="SSF51261">
    <property type="entry name" value="Duplicated hybrid motif"/>
    <property type="match status" value="1"/>
</dbReference>
<evidence type="ECO:0000256" key="2">
    <source>
        <dbReference type="SAM" id="MobiDB-lite"/>
    </source>
</evidence>
<accession>A0ABW1J4E0</accession>
<dbReference type="InterPro" id="IPR011055">
    <property type="entry name" value="Dup_hybrid_motif"/>
</dbReference>
<organism evidence="5 6">
    <name type="scientific">Pseudonocardia hispaniensis</name>
    <dbReference type="NCBI Taxonomy" id="904933"/>
    <lineage>
        <taxon>Bacteria</taxon>
        <taxon>Bacillati</taxon>
        <taxon>Actinomycetota</taxon>
        <taxon>Actinomycetes</taxon>
        <taxon>Pseudonocardiales</taxon>
        <taxon>Pseudonocardiaceae</taxon>
        <taxon>Pseudonocardia</taxon>
    </lineage>
</organism>
<dbReference type="CDD" id="cd12797">
    <property type="entry name" value="M23_peptidase"/>
    <property type="match status" value="1"/>
</dbReference>
<feature type="chain" id="PRO_5045338744" evidence="3">
    <location>
        <begin position="34"/>
        <end position="193"/>
    </location>
</feature>
<evidence type="ECO:0000313" key="5">
    <source>
        <dbReference type="EMBL" id="MFC5995280.1"/>
    </source>
</evidence>